<evidence type="ECO:0000313" key="6">
    <source>
        <dbReference type="Proteomes" id="UP001274896"/>
    </source>
</evidence>
<dbReference type="SUPFAM" id="SSF54695">
    <property type="entry name" value="POZ domain"/>
    <property type="match status" value="1"/>
</dbReference>
<evidence type="ECO:0000313" key="5">
    <source>
        <dbReference type="EMBL" id="KAK3533786.1"/>
    </source>
</evidence>
<dbReference type="Proteomes" id="UP001274896">
    <property type="component" value="Unassembled WGS sequence"/>
</dbReference>
<dbReference type="InterPro" id="IPR057667">
    <property type="entry name" value="HTH_SB"/>
</dbReference>
<dbReference type="GO" id="GO:0006313">
    <property type="term" value="P:DNA transposition"/>
    <property type="evidence" value="ECO:0007669"/>
    <property type="project" value="InterPro"/>
</dbReference>
<protein>
    <recommendedName>
        <fullName evidence="4">BTB domain-containing protein</fullName>
    </recommendedName>
</protein>
<keyword evidence="6" id="KW-1185">Reference proteome</keyword>
<feature type="domain" description="BTB" evidence="4">
    <location>
        <begin position="24"/>
        <end position="91"/>
    </location>
</feature>
<dbReference type="Pfam" id="PF25787">
    <property type="entry name" value="HTH_SB"/>
    <property type="match status" value="1"/>
</dbReference>
<dbReference type="InterPro" id="IPR000210">
    <property type="entry name" value="BTB/POZ_dom"/>
</dbReference>
<reference evidence="5" key="1">
    <citation type="submission" date="2023-06" db="EMBL/GenBank/DDBJ databases">
        <title>Male Hemibagrus guttatus genome.</title>
        <authorList>
            <person name="Bian C."/>
        </authorList>
    </citation>
    <scope>NUCLEOTIDE SEQUENCE</scope>
    <source>
        <strain evidence="5">Male_cb2023</strain>
        <tissue evidence="5">Muscle</tissue>
    </source>
</reference>
<dbReference type="AlphaFoldDB" id="A0AAE0QWL1"/>
<dbReference type="InterPro" id="IPR009057">
    <property type="entry name" value="Homeodomain-like_sf"/>
</dbReference>
<keyword evidence="2" id="KW-0677">Repeat</keyword>
<dbReference type="Pfam" id="PF24681">
    <property type="entry name" value="Kelch_KLHDC2_KLHL20_DRC7"/>
    <property type="match status" value="1"/>
</dbReference>
<dbReference type="InterPro" id="IPR002492">
    <property type="entry name" value="Transposase_Tc1-like"/>
</dbReference>
<name>A0AAE0QWL1_9TELE</name>
<dbReference type="InterPro" id="IPR038717">
    <property type="entry name" value="Tc1-like_DDE_dom"/>
</dbReference>
<accession>A0AAE0QWL1</accession>
<dbReference type="CDD" id="cd01165">
    <property type="entry name" value="BTB_POZ"/>
    <property type="match status" value="1"/>
</dbReference>
<dbReference type="SUPFAM" id="SSF117281">
    <property type="entry name" value="Kelch motif"/>
    <property type="match status" value="1"/>
</dbReference>
<dbReference type="InterPro" id="IPR006652">
    <property type="entry name" value="Kelch_1"/>
</dbReference>
<evidence type="ECO:0000256" key="3">
    <source>
        <dbReference type="SAM" id="MobiDB-lite"/>
    </source>
</evidence>
<dbReference type="Gene3D" id="1.10.10.10">
    <property type="entry name" value="Winged helix-like DNA-binding domain superfamily/Winged helix DNA-binding domain"/>
    <property type="match status" value="1"/>
</dbReference>
<evidence type="ECO:0000256" key="1">
    <source>
        <dbReference type="ARBA" id="ARBA00022441"/>
    </source>
</evidence>
<gene>
    <name evidence="5" type="ORF">QTP70_027360</name>
</gene>
<dbReference type="PROSITE" id="PS50097">
    <property type="entry name" value="BTB"/>
    <property type="match status" value="1"/>
</dbReference>
<dbReference type="InterPro" id="IPR047655">
    <property type="entry name" value="Transpos_IS630-like"/>
</dbReference>
<feature type="non-terminal residue" evidence="5">
    <location>
        <position position="842"/>
    </location>
</feature>
<dbReference type="SUPFAM" id="SSF46689">
    <property type="entry name" value="Homeodomain-like"/>
    <property type="match status" value="1"/>
</dbReference>
<dbReference type="Pfam" id="PF07707">
    <property type="entry name" value="BACK"/>
    <property type="match status" value="1"/>
</dbReference>
<dbReference type="InterPro" id="IPR011705">
    <property type="entry name" value="BACK"/>
</dbReference>
<dbReference type="Pfam" id="PF00651">
    <property type="entry name" value="BTB"/>
    <property type="match status" value="1"/>
</dbReference>
<dbReference type="GO" id="GO:0015074">
    <property type="term" value="P:DNA integration"/>
    <property type="evidence" value="ECO:0007669"/>
    <property type="project" value="InterPro"/>
</dbReference>
<evidence type="ECO:0000256" key="2">
    <source>
        <dbReference type="ARBA" id="ARBA00022737"/>
    </source>
</evidence>
<dbReference type="GO" id="GO:0003677">
    <property type="term" value="F:DNA binding"/>
    <property type="evidence" value="ECO:0007669"/>
    <property type="project" value="InterPro"/>
</dbReference>
<keyword evidence="1" id="KW-0880">Kelch repeat</keyword>
<dbReference type="Pfam" id="PF13358">
    <property type="entry name" value="DDE_3"/>
    <property type="match status" value="1"/>
</dbReference>
<dbReference type="Gene3D" id="1.25.40.420">
    <property type="match status" value="1"/>
</dbReference>
<dbReference type="InterPro" id="IPR036388">
    <property type="entry name" value="WH-like_DNA-bd_sf"/>
</dbReference>
<feature type="non-terminal residue" evidence="5">
    <location>
        <position position="1"/>
    </location>
</feature>
<dbReference type="InterPro" id="IPR036397">
    <property type="entry name" value="RNaseH_sf"/>
</dbReference>
<dbReference type="Gene3D" id="3.30.710.10">
    <property type="entry name" value="Potassium Channel Kv1.1, Chain A"/>
    <property type="match status" value="1"/>
</dbReference>
<dbReference type="NCBIfam" id="NF033545">
    <property type="entry name" value="transpos_IS630"/>
    <property type="match status" value="1"/>
</dbReference>
<dbReference type="Pfam" id="PF01498">
    <property type="entry name" value="HTH_Tnp_Tc3_2"/>
    <property type="match status" value="1"/>
</dbReference>
<dbReference type="EMBL" id="JAUCMX010000010">
    <property type="protein sequence ID" value="KAK3533786.1"/>
    <property type="molecule type" value="Genomic_DNA"/>
</dbReference>
<feature type="region of interest" description="Disordered" evidence="3">
    <location>
        <begin position="517"/>
        <end position="536"/>
    </location>
</feature>
<dbReference type="InterPro" id="IPR015915">
    <property type="entry name" value="Kelch-typ_b-propeller"/>
</dbReference>
<dbReference type="PANTHER" id="PTHR45632:SF3">
    <property type="entry name" value="KELCH-LIKE PROTEIN 32"/>
    <property type="match status" value="1"/>
</dbReference>
<dbReference type="SMART" id="SM00225">
    <property type="entry name" value="BTB"/>
    <property type="match status" value="1"/>
</dbReference>
<dbReference type="Gene3D" id="3.30.420.10">
    <property type="entry name" value="Ribonuclease H-like superfamily/Ribonuclease H"/>
    <property type="match status" value="1"/>
</dbReference>
<dbReference type="InterPro" id="IPR011333">
    <property type="entry name" value="SKP1/BTB/POZ_sf"/>
</dbReference>
<dbReference type="SMART" id="SM00612">
    <property type="entry name" value="Kelch"/>
    <property type="match status" value="5"/>
</dbReference>
<dbReference type="PANTHER" id="PTHR45632">
    <property type="entry name" value="LD33804P"/>
    <property type="match status" value="1"/>
</dbReference>
<dbReference type="SMART" id="SM00875">
    <property type="entry name" value="BACK"/>
    <property type="match status" value="1"/>
</dbReference>
<feature type="compositionally biased region" description="Low complexity" evidence="3">
    <location>
        <begin position="518"/>
        <end position="529"/>
    </location>
</feature>
<proteinExistence type="predicted"/>
<evidence type="ECO:0000259" key="4">
    <source>
        <dbReference type="PROSITE" id="PS50097"/>
    </source>
</evidence>
<organism evidence="5 6">
    <name type="scientific">Hemibagrus guttatus</name>
    <dbReference type="NCBI Taxonomy" id="175788"/>
    <lineage>
        <taxon>Eukaryota</taxon>
        <taxon>Metazoa</taxon>
        <taxon>Chordata</taxon>
        <taxon>Craniata</taxon>
        <taxon>Vertebrata</taxon>
        <taxon>Euteleostomi</taxon>
        <taxon>Actinopterygii</taxon>
        <taxon>Neopterygii</taxon>
        <taxon>Teleostei</taxon>
        <taxon>Ostariophysi</taxon>
        <taxon>Siluriformes</taxon>
        <taxon>Bagridae</taxon>
        <taxon>Hemibagrus</taxon>
    </lineage>
</organism>
<dbReference type="Gene3D" id="2.120.10.80">
    <property type="entry name" value="Kelch-type beta propeller"/>
    <property type="match status" value="1"/>
</dbReference>
<comment type="caution">
    <text evidence="5">The sequence shown here is derived from an EMBL/GenBank/DDBJ whole genome shotgun (WGS) entry which is preliminary data.</text>
</comment>
<sequence length="842" mass="96151">TKHGLLSKAQTDGEEIQEDKDLLPDAVLQVETETFFVNRKRLAQLSPYFRALFFGGGRESSERHIEIKGVGLDYFRSLMEYTQNLRLHLDRKNVLGVLETANFLQVEKARLLCCKFLERELHLSNCLGMMAYAWQLGCLELYAAAREVVLTHLPAIAFEEDFMHLSKETIADLLASDDLFVPQEDLAFEVTLRWATHDPSREDDFLELVGLVRPESLSLPYITDLLTKMKSSDPRAKLICKLNNHIPTSWTKGRSMPRTRSREMLFVLGGSHEQDQQSLYQFNPRSGRWQTLPSLQRKCLTQYSVAAVGNNVVVTGGYYREVLWYSVDWVRIYECSNERWVDGPALQKSRHSHCSVALESQVFVLGGSMDEGLVPDVERLVLGADCWDSVSPMIRAVERAAVVTMGSCIYVACGLDENGEVYSGIQRYKTEVDQWDVVSYSPFPRYDLLATELNGAIYLFGGKALRLDVDTDEWTILEEEFLDRKFFTGCSTVNGQIYLISERKINKAFTNMYKRHLSTSSNSQTPNSTMAKTKELSKDTRNKIVDLHQAGKTESAIGKQLGVKKSTVGAIIRKWKTYKTTDNLPRSGAPRKISPRGVKMITRTVSKNPRTTRGDLVNDLQRAGTKVTKATISNTLRRQGLKSCSARRVPMLKPVHVRARLKFAREHLDDPEEDWENGIWSDETKIELFGKNSTCRVWRRKNAELHPKNTIPTVKHGGGNIMLWGCFSAKGPGRLIRVKERMNGAMYHEILSKNLLPSARTSKMKRGWVFQRDNDPKHTDQATKEWLRKKHFKVLEWPSQSPDLNPIENLWRELKIRVAQRQPQNITALEEICMEEWAKLPA</sequence>